<dbReference type="GO" id="GO:0016705">
    <property type="term" value="F:oxidoreductase activity, acting on paired donors, with incorporation or reduction of molecular oxygen"/>
    <property type="evidence" value="ECO:0007669"/>
    <property type="project" value="InterPro"/>
</dbReference>
<dbReference type="GO" id="GO:0004497">
    <property type="term" value="F:monooxygenase activity"/>
    <property type="evidence" value="ECO:0007669"/>
    <property type="project" value="UniProtKB-KW"/>
</dbReference>
<name>A0A7W7M014_9ACTN</name>
<dbReference type="InterPro" id="IPR036661">
    <property type="entry name" value="Luciferase-like_sf"/>
</dbReference>
<protein>
    <submittedName>
        <fullName evidence="1">Alkanesulfonate monooxygenase SsuD/methylene tetrahydromethanopterin reductase-like flavin-dependent oxidoreductase (Luciferase family)</fullName>
    </submittedName>
</protein>
<evidence type="ECO:0000313" key="2">
    <source>
        <dbReference type="Proteomes" id="UP000579523"/>
    </source>
</evidence>
<dbReference type="EMBL" id="JACHJI010000005">
    <property type="protein sequence ID" value="MBB4899457.1"/>
    <property type="molecule type" value="Genomic_DNA"/>
</dbReference>
<evidence type="ECO:0000313" key="1">
    <source>
        <dbReference type="EMBL" id="MBB4899457.1"/>
    </source>
</evidence>
<dbReference type="RefSeq" id="WP_184822043.1">
    <property type="nucleotide sequence ID" value="NZ_BMTK01000038.1"/>
</dbReference>
<keyword evidence="1" id="KW-0560">Oxidoreductase</keyword>
<proteinExistence type="predicted"/>
<dbReference type="SUPFAM" id="SSF51679">
    <property type="entry name" value="Bacterial luciferase-like"/>
    <property type="match status" value="1"/>
</dbReference>
<organism evidence="1 2">
    <name type="scientific">Streptomyces griseomycini</name>
    <dbReference type="NCBI Taxonomy" id="66895"/>
    <lineage>
        <taxon>Bacteria</taxon>
        <taxon>Bacillati</taxon>
        <taxon>Actinomycetota</taxon>
        <taxon>Actinomycetes</taxon>
        <taxon>Kitasatosporales</taxon>
        <taxon>Streptomycetaceae</taxon>
        <taxon>Streptomyces</taxon>
    </lineage>
</organism>
<gene>
    <name evidence="1" type="ORF">FHS37_003517</name>
</gene>
<reference evidence="1 2" key="1">
    <citation type="submission" date="2020-08" db="EMBL/GenBank/DDBJ databases">
        <title>Genomic Encyclopedia of Type Strains, Phase III (KMG-III): the genomes of soil and plant-associated and newly described type strains.</title>
        <authorList>
            <person name="Whitman W."/>
        </authorList>
    </citation>
    <scope>NUCLEOTIDE SEQUENCE [LARGE SCALE GENOMIC DNA]</scope>
    <source>
        <strain evidence="1 2">CECT 3273</strain>
    </source>
</reference>
<sequence length="66" mass="6897">MDAWASRIVYGTPDRVTESVNHVQAATGADEIILVPEAHSLDALARSTELIADVYGTLDTAAGKAA</sequence>
<keyword evidence="2" id="KW-1185">Reference proteome</keyword>
<accession>A0A7W7M014</accession>
<dbReference type="Gene3D" id="3.20.20.30">
    <property type="entry name" value="Luciferase-like domain"/>
    <property type="match status" value="1"/>
</dbReference>
<dbReference type="Proteomes" id="UP000579523">
    <property type="component" value="Unassembled WGS sequence"/>
</dbReference>
<comment type="caution">
    <text evidence="1">The sequence shown here is derived from an EMBL/GenBank/DDBJ whole genome shotgun (WGS) entry which is preliminary data.</text>
</comment>
<dbReference type="AlphaFoldDB" id="A0A7W7M014"/>
<keyword evidence="1" id="KW-0503">Monooxygenase</keyword>